<feature type="domain" description="DUF7690" evidence="2">
    <location>
        <begin position="1"/>
        <end position="83"/>
    </location>
</feature>
<protein>
    <submittedName>
        <fullName evidence="3">Putative bclI</fullName>
    </submittedName>
</protein>
<accession>A0A127QQV7</accession>
<dbReference type="InterPro" id="IPR056104">
    <property type="entry name" value="DUF7687"/>
</dbReference>
<proteinExistence type="predicted"/>
<dbReference type="Proteomes" id="UP000071778">
    <property type="component" value="Chromosome"/>
</dbReference>
<gene>
    <name evidence="3" type="ORF">CAter282_4352</name>
</gene>
<dbReference type="InterPro" id="IPR056107">
    <property type="entry name" value="DUF7690"/>
</dbReference>
<dbReference type="REBASE" id="140061">
    <property type="entry name" value="Car282ORF4353P"/>
</dbReference>
<feature type="domain" description="DUF7687" evidence="1">
    <location>
        <begin position="90"/>
        <end position="274"/>
    </location>
</feature>
<evidence type="ECO:0000313" key="3">
    <source>
        <dbReference type="EMBL" id="AMP12012.1"/>
    </source>
</evidence>
<dbReference type="Pfam" id="PF24739">
    <property type="entry name" value="DUF7690"/>
    <property type="match status" value="1"/>
</dbReference>
<dbReference type="PATRIC" id="fig|279058.17.peg.4690"/>
<dbReference type="AlphaFoldDB" id="A0A127QQV7"/>
<name>A0A127QQV7_9BURK</name>
<keyword evidence="4" id="KW-1185">Reference proteome</keyword>
<sequence>MRANKEFIGLDKGFWAHVRSISEAQGYTVRGAGVIKTLTAAGIVAAFRKLGLSSDHLVYGGQLTERGVVLCRYFAYRADVLDNFVQPRLMDATRAETVYNELKARLRPKLSVTMNKQSGEMKKIAYLTAIVNMIVESVAGLDGFNYNPGQLTTFTRGAMPLRTLSRRVDGALPGVVNPVALWEIKEYYYTTTFGSRVADGVYETLLDGMELEEMREHEGRNVEHMLALDAHFTWWVKGRSYLCRIIDMLHMGYVDEVLFGYEVVERLPSLVQEWVALAQQQAQAIHEPQIRGADDAVPEEDGQLF</sequence>
<reference evidence="3 4" key="1">
    <citation type="submission" date="2015-11" db="EMBL/GenBank/DDBJ databases">
        <title>Exploring the genomic traits of fungus-feeding bacterial genus Collimonas.</title>
        <authorList>
            <person name="Song C."/>
            <person name="Schmidt R."/>
            <person name="de Jager V."/>
            <person name="Krzyzanowska D."/>
            <person name="Jongedijk E."/>
            <person name="Cankar K."/>
            <person name="Beekwilder J."/>
            <person name="van Veen A."/>
            <person name="de Boer W."/>
            <person name="van Veen J.A."/>
            <person name="Garbeva P."/>
        </authorList>
    </citation>
    <scope>NUCLEOTIDE SEQUENCE [LARGE SCALE GENOMIC DNA]</scope>
    <source>
        <strain evidence="3 4">Ter282</strain>
    </source>
</reference>
<evidence type="ECO:0000313" key="4">
    <source>
        <dbReference type="Proteomes" id="UP000071778"/>
    </source>
</evidence>
<dbReference type="RefSeq" id="WP_231879079.1">
    <property type="nucleotide sequence ID" value="NZ_CP013235.1"/>
</dbReference>
<organism evidence="3 4">
    <name type="scientific">Collimonas arenae</name>
    <dbReference type="NCBI Taxonomy" id="279058"/>
    <lineage>
        <taxon>Bacteria</taxon>
        <taxon>Pseudomonadati</taxon>
        <taxon>Pseudomonadota</taxon>
        <taxon>Betaproteobacteria</taxon>
        <taxon>Burkholderiales</taxon>
        <taxon>Oxalobacteraceae</taxon>
        <taxon>Collimonas</taxon>
    </lineage>
</organism>
<dbReference type="EMBL" id="CP013235">
    <property type="protein sequence ID" value="AMP12012.1"/>
    <property type="molecule type" value="Genomic_DNA"/>
</dbReference>
<dbReference type="Pfam" id="PF24736">
    <property type="entry name" value="DUF7687"/>
    <property type="match status" value="1"/>
</dbReference>
<evidence type="ECO:0000259" key="2">
    <source>
        <dbReference type="Pfam" id="PF24739"/>
    </source>
</evidence>
<evidence type="ECO:0000259" key="1">
    <source>
        <dbReference type="Pfam" id="PF24736"/>
    </source>
</evidence>